<feature type="non-terminal residue" evidence="1">
    <location>
        <position position="25"/>
    </location>
</feature>
<name>A0A382MNY9_9ZZZZ</name>
<gene>
    <name evidence="1" type="ORF">METZ01_LOCUS303280</name>
</gene>
<reference evidence="1" key="1">
    <citation type="submission" date="2018-05" db="EMBL/GenBank/DDBJ databases">
        <authorList>
            <person name="Lanie J.A."/>
            <person name="Ng W.-L."/>
            <person name="Kazmierczak K.M."/>
            <person name="Andrzejewski T.M."/>
            <person name="Davidsen T.M."/>
            <person name="Wayne K.J."/>
            <person name="Tettelin H."/>
            <person name="Glass J.I."/>
            <person name="Rusch D."/>
            <person name="Podicherti R."/>
            <person name="Tsui H.-C.T."/>
            <person name="Winkler M.E."/>
        </authorList>
    </citation>
    <scope>NUCLEOTIDE SEQUENCE</scope>
</reference>
<dbReference type="EMBL" id="UINC01094842">
    <property type="protein sequence ID" value="SVC50426.1"/>
    <property type="molecule type" value="Genomic_DNA"/>
</dbReference>
<proteinExistence type="predicted"/>
<organism evidence="1">
    <name type="scientific">marine metagenome</name>
    <dbReference type="NCBI Taxonomy" id="408172"/>
    <lineage>
        <taxon>unclassified sequences</taxon>
        <taxon>metagenomes</taxon>
        <taxon>ecological metagenomes</taxon>
    </lineage>
</organism>
<dbReference type="AlphaFoldDB" id="A0A382MNY9"/>
<evidence type="ECO:0000313" key="1">
    <source>
        <dbReference type="EMBL" id="SVC50426.1"/>
    </source>
</evidence>
<accession>A0A382MNY9</accession>
<sequence length="25" mass="3069">MGLILFHFPMICYIAIFIKNNRERK</sequence>
<protein>
    <submittedName>
        <fullName evidence="1">Uncharacterized protein</fullName>
    </submittedName>
</protein>